<dbReference type="InterPro" id="IPR014223">
    <property type="entry name" value="ABC_CydC/D"/>
</dbReference>
<keyword evidence="5 7" id="KW-1133">Transmembrane helix</keyword>
<proteinExistence type="predicted"/>
<protein>
    <submittedName>
        <fullName evidence="10">Thiol reductant ABC exporter subunit CydC</fullName>
    </submittedName>
</protein>
<feature type="transmembrane region" description="Helical" evidence="7">
    <location>
        <begin position="250"/>
        <end position="267"/>
    </location>
</feature>
<dbReference type="SUPFAM" id="SSF52540">
    <property type="entry name" value="P-loop containing nucleoside triphosphate hydrolases"/>
    <property type="match status" value="1"/>
</dbReference>
<dbReference type="Proteomes" id="UP000249046">
    <property type="component" value="Unassembled WGS sequence"/>
</dbReference>
<dbReference type="InterPro" id="IPR036640">
    <property type="entry name" value="ABC1_TM_sf"/>
</dbReference>
<dbReference type="PROSITE" id="PS00211">
    <property type="entry name" value="ABC_TRANSPORTER_1"/>
    <property type="match status" value="1"/>
</dbReference>
<evidence type="ECO:0000256" key="4">
    <source>
        <dbReference type="ARBA" id="ARBA00022840"/>
    </source>
</evidence>
<dbReference type="InterPro" id="IPR011527">
    <property type="entry name" value="ABC1_TM_dom"/>
</dbReference>
<dbReference type="PROSITE" id="PS50893">
    <property type="entry name" value="ABC_TRANSPORTER_2"/>
    <property type="match status" value="1"/>
</dbReference>
<dbReference type="AlphaFoldDB" id="A0A2W5MGG7"/>
<evidence type="ECO:0000256" key="1">
    <source>
        <dbReference type="ARBA" id="ARBA00004651"/>
    </source>
</evidence>
<feature type="domain" description="ABC transmembrane type-1" evidence="9">
    <location>
        <begin position="22"/>
        <end position="262"/>
    </location>
</feature>
<dbReference type="InterPro" id="IPR003439">
    <property type="entry name" value="ABC_transporter-like_ATP-bd"/>
</dbReference>
<dbReference type="GO" id="GO:0005886">
    <property type="term" value="C:plasma membrane"/>
    <property type="evidence" value="ECO:0007669"/>
    <property type="project" value="UniProtKB-SubCell"/>
</dbReference>
<accession>A0A2W5MGG7</accession>
<dbReference type="InterPro" id="IPR017871">
    <property type="entry name" value="ABC_transporter-like_CS"/>
</dbReference>
<dbReference type="InterPro" id="IPR003593">
    <property type="entry name" value="AAA+_ATPase"/>
</dbReference>
<dbReference type="NCBIfam" id="TIGR02868">
    <property type="entry name" value="CydC"/>
    <property type="match status" value="1"/>
</dbReference>
<keyword evidence="4" id="KW-0067">ATP-binding</keyword>
<organism evidence="10 11">
    <name type="scientific">Rhodanobacter denitrificans</name>
    <dbReference type="NCBI Taxonomy" id="666685"/>
    <lineage>
        <taxon>Bacteria</taxon>
        <taxon>Pseudomonadati</taxon>
        <taxon>Pseudomonadota</taxon>
        <taxon>Gammaproteobacteria</taxon>
        <taxon>Lysobacterales</taxon>
        <taxon>Rhodanobacteraceae</taxon>
        <taxon>Rhodanobacter</taxon>
    </lineage>
</organism>
<feature type="transmembrane region" description="Helical" evidence="7">
    <location>
        <begin position="20"/>
        <end position="38"/>
    </location>
</feature>
<name>A0A2W5MGG7_9GAMM</name>
<feature type="transmembrane region" description="Helical" evidence="7">
    <location>
        <begin position="279"/>
        <end position="307"/>
    </location>
</feature>
<dbReference type="GO" id="GO:0034775">
    <property type="term" value="P:glutathione transmembrane transport"/>
    <property type="evidence" value="ECO:0007669"/>
    <property type="project" value="InterPro"/>
</dbReference>
<dbReference type="PANTHER" id="PTHR43394">
    <property type="entry name" value="ATP-DEPENDENT PERMEASE MDL1, MITOCHONDRIAL"/>
    <property type="match status" value="1"/>
</dbReference>
<evidence type="ECO:0000256" key="5">
    <source>
        <dbReference type="ARBA" id="ARBA00022989"/>
    </source>
</evidence>
<dbReference type="GO" id="GO:0016887">
    <property type="term" value="F:ATP hydrolysis activity"/>
    <property type="evidence" value="ECO:0007669"/>
    <property type="project" value="InterPro"/>
</dbReference>
<keyword evidence="2 7" id="KW-0812">Transmembrane</keyword>
<feature type="transmembrane region" description="Helical" evidence="7">
    <location>
        <begin position="44"/>
        <end position="64"/>
    </location>
</feature>
<evidence type="ECO:0000256" key="2">
    <source>
        <dbReference type="ARBA" id="ARBA00022692"/>
    </source>
</evidence>
<dbReference type="PANTHER" id="PTHR43394:SF1">
    <property type="entry name" value="ATP-BINDING CASSETTE SUB-FAMILY B MEMBER 10, MITOCHONDRIAL"/>
    <property type="match status" value="1"/>
</dbReference>
<dbReference type="EMBL" id="QFPO01000005">
    <property type="protein sequence ID" value="PZQ16613.1"/>
    <property type="molecule type" value="Genomic_DNA"/>
</dbReference>
<evidence type="ECO:0000256" key="6">
    <source>
        <dbReference type="ARBA" id="ARBA00023136"/>
    </source>
</evidence>
<dbReference type="InterPro" id="IPR039421">
    <property type="entry name" value="Type_1_exporter"/>
</dbReference>
<feature type="transmembrane region" description="Helical" evidence="7">
    <location>
        <begin position="142"/>
        <end position="163"/>
    </location>
</feature>
<dbReference type="GO" id="GO:0015421">
    <property type="term" value="F:ABC-type oligopeptide transporter activity"/>
    <property type="evidence" value="ECO:0007669"/>
    <property type="project" value="TreeGrafter"/>
</dbReference>
<evidence type="ECO:0000256" key="3">
    <source>
        <dbReference type="ARBA" id="ARBA00022741"/>
    </source>
</evidence>
<comment type="subcellular location">
    <subcellularLocation>
        <location evidence="1">Cell membrane</location>
        <topology evidence="1">Multi-pass membrane protein</topology>
    </subcellularLocation>
</comment>
<dbReference type="Gene3D" id="1.20.1560.10">
    <property type="entry name" value="ABC transporter type 1, transmembrane domain"/>
    <property type="match status" value="1"/>
</dbReference>
<keyword evidence="3" id="KW-0547">Nucleotide-binding</keyword>
<evidence type="ECO:0000313" key="10">
    <source>
        <dbReference type="EMBL" id="PZQ16613.1"/>
    </source>
</evidence>
<evidence type="ECO:0000259" key="9">
    <source>
        <dbReference type="PROSITE" id="PS50929"/>
    </source>
</evidence>
<dbReference type="PROSITE" id="PS50929">
    <property type="entry name" value="ABC_TM1F"/>
    <property type="match status" value="1"/>
</dbReference>
<dbReference type="GO" id="GO:0005524">
    <property type="term" value="F:ATP binding"/>
    <property type="evidence" value="ECO:0007669"/>
    <property type="project" value="UniProtKB-KW"/>
</dbReference>
<dbReference type="InterPro" id="IPR027417">
    <property type="entry name" value="P-loop_NTPase"/>
</dbReference>
<dbReference type="Gene3D" id="3.40.50.300">
    <property type="entry name" value="P-loop containing nucleotide triphosphate hydrolases"/>
    <property type="match status" value="1"/>
</dbReference>
<evidence type="ECO:0000256" key="7">
    <source>
        <dbReference type="SAM" id="Phobius"/>
    </source>
</evidence>
<dbReference type="GO" id="GO:0045454">
    <property type="term" value="P:cell redox homeostasis"/>
    <property type="evidence" value="ECO:0007669"/>
    <property type="project" value="InterPro"/>
</dbReference>
<evidence type="ECO:0000313" key="11">
    <source>
        <dbReference type="Proteomes" id="UP000249046"/>
    </source>
</evidence>
<dbReference type="SMART" id="SM00382">
    <property type="entry name" value="AAA"/>
    <property type="match status" value="1"/>
</dbReference>
<evidence type="ECO:0000259" key="8">
    <source>
        <dbReference type="PROSITE" id="PS50893"/>
    </source>
</evidence>
<dbReference type="SUPFAM" id="SSF90123">
    <property type="entry name" value="ABC transporter transmembrane region"/>
    <property type="match status" value="1"/>
</dbReference>
<feature type="domain" description="ABC transporter" evidence="8">
    <location>
        <begin position="343"/>
        <end position="560"/>
    </location>
</feature>
<reference evidence="10 11" key="1">
    <citation type="submission" date="2017-08" db="EMBL/GenBank/DDBJ databases">
        <title>Infants hospitalized years apart are colonized by the same room-sourced microbial strains.</title>
        <authorList>
            <person name="Brooks B."/>
            <person name="Olm M.R."/>
            <person name="Firek B.A."/>
            <person name="Baker R."/>
            <person name="Thomas B.C."/>
            <person name="Morowitz M.J."/>
            <person name="Banfield J.F."/>
        </authorList>
    </citation>
    <scope>NUCLEOTIDE SEQUENCE [LARGE SCALE GENOMIC DNA]</scope>
    <source>
        <strain evidence="10">S2_005_003_R2_42</strain>
    </source>
</reference>
<sequence>MSTRNGHGWLAVLRPHAGRFTLAFVLGALTVLASLGLLALSGWFITAAAVAGASTAAAAAFDIFRPGAVIRLCAIVRTAGRYGERLLSHDAVLGLLADLRLVCYRALARLAPEPLARWSEGELLQRAIADVEALDEAPLRAWLPLGWMLLVLALVLVLIAYVAPARALAAAPWLVAAAIGVPLASSLLAGRAMRDLAARAGRRREALIDLLRGLTTLCLYGAWEARRDDWRGLDQAVIDRRLRHRVLESCAQAAVVLLVGLGGWQLLRDGDRLVAAGAVAAPWLVMAVLASLATLEAFAPVAGALLAQARSRAAQRRLSDLMHEQPALAFGGTAVTPARTGALQLREVARRHPGRAEGIAPFDLDLPAGARLLVEGRSGAGKSTLLKLLARVVDPDAGRIALDGTALADYREDALRASVALLPQRPHLFAMSLAENLGLGGPRIDDSRMCAALEAVALGDWLTRLPHGLRTRLGEYGTGLSGGEARRVALAGVLLRGTPLVLLDEPFEGLDAETEAAVVAGVDRWVGAGTLIVVSHRPVRFGEPAWRLRIEAGRVSPLRRGAD</sequence>
<feature type="transmembrane region" description="Helical" evidence="7">
    <location>
        <begin position="169"/>
        <end position="189"/>
    </location>
</feature>
<comment type="caution">
    <text evidence="10">The sequence shown here is derived from an EMBL/GenBank/DDBJ whole genome shotgun (WGS) entry which is preliminary data.</text>
</comment>
<gene>
    <name evidence="10" type="primary">cydC</name>
    <name evidence="10" type="ORF">DI564_08305</name>
</gene>
<dbReference type="Pfam" id="PF00005">
    <property type="entry name" value="ABC_tran"/>
    <property type="match status" value="1"/>
</dbReference>
<keyword evidence="6 7" id="KW-0472">Membrane</keyword>